<dbReference type="GeneID" id="9950643"/>
<gene>
    <name evidence="2" type="ORF">LOAG_13174</name>
</gene>
<protein>
    <submittedName>
        <fullName evidence="2">Uncharacterized protein</fullName>
    </submittedName>
</protein>
<evidence type="ECO:0000313" key="2">
    <source>
        <dbReference type="EMBL" id="EFO15338.2"/>
    </source>
</evidence>
<dbReference type="CTD" id="9950643"/>
<feature type="region of interest" description="Disordered" evidence="1">
    <location>
        <begin position="1"/>
        <end position="32"/>
    </location>
</feature>
<sequence length="50" mass="5610">MTMMNDDDDDDNDDNDDVADDDDSGERDKTAMKQILFSTNSSFYSIIGLP</sequence>
<dbReference type="RefSeq" id="XP_003148732.2">
    <property type="nucleotide sequence ID" value="XM_003148684.2"/>
</dbReference>
<dbReference type="EMBL" id="JH712517">
    <property type="protein sequence ID" value="EFO15338.2"/>
    <property type="molecule type" value="Genomic_DNA"/>
</dbReference>
<name>A0A1S0TJZ8_LOALO</name>
<dbReference type="AlphaFoldDB" id="A0A1S0TJZ8"/>
<evidence type="ECO:0000256" key="1">
    <source>
        <dbReference type="SAM" id="MobiDB-lite"/>
    </source>
</evidence>
<feature type="compositionally biased region" description="Acidic residues" evidence="1">
    <location>
        <begin position="1"/>
        <end position="25"/>
    </location>
</feature>
<accession>A0A1S0TJZ8</accession>
<dbReference type="InParanoid" id="A0A1S0TJZ8"/>
<reference evidence="2" key="1">
    <citation type="submission" date="2012-04" db="EMBL/GenBank/DDBJ databases">
        <title>The Genome Sequence of Loa loa.</title>
        <authorList>
            <consortium name="The Broad Institute Genome Sequencing Platform"/>
            <consortium name="Broad Institute Genome Sequencing Center for Infectious Disease"/>
            <person name="Nutman T.B."/>
            <person name="Fink D.L."/>
            <person name="Russ C."/>
            <person name="Young S."/>
            <person name="Zeng Q."/>
            <person name="Gargeya S."/>
            <person name="Alvarado L."/>
            <person name="Berlin A."/>
            <person name="Chapman S.B."/>
            <person name="Chen Z."/>
            <person name="Freedman E."/>
            <person name="Gellesch M."/>
            <person name="Goldberg J."/>
            <person name="Griggs A."/>
            <person name="Gujja S."/>
            <person name="Heilman E.R."/>
            <person name="Heiman D."/>
            <person name="Howarth C."/>
            <person name="Mehta T."/>
            <person name="Neiman D."/>
            <person name="Pearson M."/>
            <person name="Roberts A."/>
            <person name="Saif S."/>
            <person name="Shea T."/>
            <person name="Shenoy N."/>
            <person name="Sisk P."/>
            <person name="Stolte C."/>
            <person name="Sykes S."/>
            <person name="White J."/>
            <person name="Yandava C."/>
            <person name="Haas B."/>
            <person name="Henn M.R."/>
            <person name="Nusbaum C."/>
            <person name="Birren B."/>
        </authorList>
    </citation>
    <scope>NUCLEOTIDE SEQUENCE [LARGE SCALE GENOMIC DNA]</scope>
</reference>
<dbReference type="KEGG" id="loa:LOAG_13174"/>
<proteinExistence type="predicted"/>
<organism evidence="2">
    <name type="scientific">Loa loa</name>
    <name type="common">Eye worm</name>
    <name type="synonym">Filaria loa</name>
    <dbReference type="NCBI Taxonomy" id="7209"/>
    <lineage>
        <taxon>Eukaryota</taxon>
        <taxon>Metazoa</taxon>
        <taxon>Ecdysozoa</taxon>
        <taxon>Nematoda</taxon>
        <taxon>Chromadorea</taxon>
        <taxon>Rhabditida</taxon>
        <taxon>Spirurina</taxon>
        <taxon>Spiruromorpha</taxon>
        <taxon>Filarioidea</taxon>
        <taxon>Onchocercidae</taxon>
        <taxon>Loa</taxon>
    </lineage>
</organism>